<evidence type="ECO:0000256" key="3">
    <source>
        <dbReference type="SAM" id="SignalP"/>
    </source>
</evidence>
<dbReference type="OrthoDB" id="2862635at2759"/>
<evidence type="ECO:0000313" key="5">
    <source>
        <dbReference type="Proteomes" id="UP000785200"/>
    </source>
</evidence>
<evidence type="ECO:0000256" key="1">
    <source>
        <dbReference type="PIRSR" id="PIRSR600250-50"/>
    </source>
</evidence>
<dbReference type="Gene3D" id="2.60.120.700">
    <property type="entry name" value="Peptidase G1"/>
    <property type="match status" value="1"/>
</dbReference>
<dbReference type="InterPro" id="IPR000250">
    <property type="entry name" value="Peptidase_G1"/>
</dbReference>
<dbReference type="CDD" id="cd13426">
    <property type="entry name" value="Peptidase_G1"/>
    <property type="match status" value="1"/>
</dbReference>
<evidence type="ECO:0000313" key="4">
    <source>
        <dbReference type="EMBL" id="KAG0646147.1"/>
    </source>
</evidence>
<name>A0A9P6SL01_9HELO</name>
<keyword evidence="3" id="KW-0732">Signal</keyword>
<gene>
    <name evidence="4" type="ORF">D0Z07_8439</name>
</gene>
<dbReference type="PANTHER" id="PTHR37536:SF1">
    <property type="entry name" value="ASPERGILLOPEPSIN, PUTAITVE (AFU_ORTHOLOGUE AFUA_7G01200)"/>
    <property type="match status" value="1"/>
</dbReference>
<dbReference type="Proteomes" id="UP000785200">
    <property type="component" value="Unassembled WGS sequence"/>
</dbReference>
<dbReference type="InterPro" id="IPR038656">
    <property type="entry name" value="Peptidase_G1_sf"/>
</dbReference>
<dbReference type="Pfam" id="PF01828">
    <property type="entry name" value="Peptidase_A4"/>
    <property type="match status" value="1"/>
</dbReference>
<organism evidence="4 5">
    <name type="scientific">Hyphodiscus hymeniophilus</name>
    <dbReference type="NCBI Taxonomy" id="353542"/>
    <lineage>
        <taxon>Eukaryota</taxon>
        <taxon>Fungi</taxon>
        <taxon>Dikarya</taxon>
        <taxon>Ascomycota</taxon>
        <taxon>Pezizomycotina</taxon>
        <taxon>Leotiomycetes</taxon>
        <taxon>Helotiales</taxon>
        <taxon>Hyphodiscaceae</taxon>
        <taxon>Hyphodiscus</taxon>
    </lineage>
</organism>
<feature type="region of interest" description="Disordered" evidence="2">
    <location>
        <begin position="21"/>
        <end position="62"/>
    </location>
</feature>
<dbReference type="InterPro" id="IPR013320">
    <property type="entry name" value="ConA-like_dom_sf"/>
</dbReference>
<feature type="active site" description="Proton acceptor" evidence="1">
    <location>
        <position position="232"/>
    </location>
</feature>
<protein>
    <submittedName>
        <fullName evidence="4">Aspergillopepsin-2</fullName>
    </submittedName>
</protein>
<dbReference type="PRINTS" id="PR00977">
    <property type="entry name" value="SCYTLDPTASE"/>
</dbReference>
<dbReference type="PANTHER" id="PTHR37536">
    <property type="entry name" value="PUTATIVE (AFU_ORTHOLOGUE AFUA_3G02970)-RELATED"/>
    <property type="match status" value="1"/>
</dbReference>
<dbReference type="SUPFAM" id="SSF49899">
    <property type="entry name" value="Concanavalin A-like lectins/glucanases"/>
    <property type="match status" value="1"/>
</dbReference>
<dbReference type="GO" id="GO:0070007">
    <property type="term" value="F:glutamic-type endopeptidase activity"/>
    <property type="evidence" value="ECO:0007669"/>
    <property type="project" value="InterPro"/>
</dbReference>
<proteinExistence type="predicted"/>
<reference evidence="4" key="1">
    <citation type="submission" date="2019-07" db="EMBL/GenBank/DDBJ databases">
        <title>Hyphodiscus hymeniophilus genome sequencing and assembly.</title>
        <authorList>
            <person name="Kramer G."/>
            <person name="Nodwell J."/>
        </authorList>
    </citation>
    <scope>NUCLEOTIDE SEQUENCE</scope>
    <source>
        <strain evidence="4">ATCC 34498</strain>
    </source>
</reference>
<comment type="caution">
    <text evidence="4">The sequence shown here is derived from an EMBL/GenBank/DDBJ whole genome shotgun (WGS) entry which is preliminary data.</text>
</comment>
<feature type="chain" id="PRO_5040200452" evidence="3">
    <location>
        <begin position="19"/>
        <end position="299"/>
    </location>
</feature>
<dbReference type="GO" id="GO:0006508">
    <property type="term" value="P:proteolysis"/>
    <property type="evidence" value="ECO:0007669"/>
    <property type="project" value="InterPro"/>
</dbReference>
<evidence type="ECO:0000256" key="2">
    <source>
        <dbReference type="SAM" id="MobiDB-lite"/>
    </source>
</evidence>
<sequence>MKFSFPFFALWCATTAMARPGGSSLDQRMKQRTHNLQQMHSAGGSKPASNIRTAGSSGPSIQVPTNETAVLPNENGSATQYYTTNWAGAIITAPPTGETFNIVIATFVVPIPKPPVSGPGTWWGTAWVGIDGFTYGNAILQTGVDWGVEVFADGSSAYGYWGWYEWYPAGWSDFTFEVAGNDTIELVIEAPSASVGLASMSNQRTGGSVSSMLKAPSNSSLLAGQNAEWIVEDFSSGGLVPFADFGTVTFTGCTAEAGRTVVAVNGTTASTIDIVNGTTKVPVTKSSFPATDQVRVSYI</sequence>
<feature type="signal peptide" evidence="3">
    <location>
        <begin position="1"/>
        <end position="18"/>
    </location>
</feature>
<dbReference type="EMBL" id="VNKQ01000016">
    <property type="protein sequence ID" value="KAG0646147.1"/>
    <property type="molecule type" value="Genomic_DNA"/>
</dbReference>
<accession>A0A9P6SL01</accession>
<keyword evidence="5" id="KW-1185">Reference proteome</keyword>
<dbReference type="AlphaFoldDB" id="A0A9P6SL01"/>
<feature type="compositionally biased region" description="Polar residues" evidence="2">
    <location>
        <begin position="47"/>
        <end position="62"/>
    </location>
</feature>